<reference evidence="2" key="1">
    <citation type="submission" date="2016-10" db="EMBL/GenBank/DDBJ databases">
        <authorList>
            <person name="de Groot N.N."/>
        </authorList>
    </citation>
    <scope>NUCLEOTIDE SEQUENCE</scope>
</reference>
<evidence type="ECO:0000259" key="1">
    <source>
        <dbReference type="Pfam" id="PF00535"/>
    </source>
</evidence>
<dbReference type="CDD" id="cd00761">
    <property type="entry name" value="Glyco_tranf_GTA_type"/>
    <property type="match status" value="1"/>
</dbReference>
<organism evidence="2">
    <name type="scientific">hydrothermal vent metagenome</name>
    <dbReference type="NCBI Taxonomy" id="652676"/>
    <lineage>
        <taxon>unclassified sequences</taxon>
        <taxon>metagenomes</taxon>
        <taxon>ecological metagenomes</taxon>
    </lineage>
</organism>
<dbReference type="Gene3D" id="3.90.550.10">
    <property type="entry name" value="Spore Coat Polysaccharide Biosynthesis Protein SpsA, Chain A"/>
    <property type="match status" value="1"/>
</dbReference>
<dbReference type="InterPro" id="IPR001173">
    <property type="entry name" value="Glyco_trans_2-like"/>
</dbReference>
<dbReference type="GO" id="GO:0016758">
    <property type="term" value="F:hexosyltransferase activity"/>
    <property type="evidence" value="ECO:0007669"/>
    <property type="project" value="UniProtKB-ARBA"/>
</dbReference>
<evidence type="ECO:0000313" key="2">
    <source>
        <dbReference type="EMBL" id="SHO81544.1"/>
    </source>
</evidence>
<dbReference type="SUPFAM" id="SSF53448">
    <property type="entry name" value="Nucleotide-diphospho-sugar transferases"/>
    <property type="match status" value="1"/>
</dbReference>
<dbReference type="AlphaFoldDB" id="A0A1W1EL21"/>
<dbReference type="EMBL" id="FRYL01000041">
    <property type="protein sequence ID" value="SHO81544.1"/>
    <property type="molecule type" value="Genomic_DNA"/>
</dbReference>
<sequence>MNNHLKISIVIPFYNPPPKFFIDAIKSVKKLNPYEIILVDDCSSDKFVVQLAKASGCKYIKTPYQSGTDALPFNMGVIEAKGDYICRVDADDILLSLPESIPYDIHFGNIDRVRNPRGVSVENLILLPRAIISSSTIKRELLLKYPYFEGIGLYTDVLCALRILYNNHKFSINRDINYIYRKRANSIQSSKSNFQHRLTHIQTISQFCIDENISPKESIRYLNLAMMNLKYGSKAIKMI</sequence>
<proteinExistence type="predicted"/>
<dbReference type="PANTHER" id="PTHR22916:SF3">
    <property type="entry name" value="UDP-GLCNAC:BETAGAL BETA-1,3-N-ACETYLGLUCOSAMINYLTRANSFERASE-LIKE PROTEIN 1"/>
    <property type="match status" value="1"/>
</dbReference>
<dbReference type="PANTHER" id="PTHR22916">
    <property type="entry name" value="GLYCOSYLTRANSFERASE"/>
    <property type="match status" value="1"/>
</dbReference>
<protein>
    <recommendedName>
        <fullName evidence="1">Glycosyltransferase 2-like domain-containing protein</fullName>
    </recommendedName>
</protein>
<accession>A0A1W1EL21</accession>
<dbReference type="InterPro" id="IPR029044">
    <property type="entry name" value="Nucleotide-diphossugar_trans"/>
</dbReference>
<gene>
    <name evidence="2" type="ORF">MNB_SV-15-1123</name>
</gene>
<feature type="domain" description="Glycosyltransferase 2-like" evidence="1">
    <location>
        <begin position="8"/>
        <end position="94"/>
    </location>
</feature>
<dbReference type="Pfam" id="PF00535">
    <property type="entry name" value="Glycos_transf_2"/>
    <property type="match status" value="1"/>
</dbReference>
<name>A0A1W1EL21_9ZZZZ</name>